<feature type="region of interest" description="Disordered" evidence="2">
    <location>
        <begin position="515"/>
        <end position="651"/>
    </location>
</feature>
<feature type="coiled-coil region" evidence="1">
    <location>
        <begin position="410"/>
        <end position="439"/>
    </location>
</feature>
<evidence type="ECO:0000313" key="3">
    <source>
        <dbReference type="EMBL" id="KAG2502009.1"/>
    </source>
</evidence>
<proteinExistence type="predicted"/>
<feature type="region of interest" description="Disordered" evidence="2">
    <location>
        <begin position="443"/>
        <end position="486"/>
    </location>
</feature>
<keyword evidence="1" id="KW-0175">Coiled coil</keyword>
<feature type="region of interest" description="Disordered" evidence="2">
    <location>
        <begin position="137"/>
        <end position="394"/>
    </location>
</feature>
<feature type="region of interest" description="Disordered" evidence="2">
    <location>
        <begin position="819"/>
        <end position="906"/>
    </location>
</feature>
<feature type="compositionally biased region" description="Acidic residues" evidence="2">
    <location>
        <begin position="596"/>
        <end position="605"/>
    </location>
</feature>
<evidence type="ECO:0000256" key="1">
    <source>
        <dbReference type="SAM" id="Coils"/>
    </source>
</evidence>
<name>A0A835YQI1_9CHLO</name>
<sequence>MAEGSGNSFRTGRANLFGANLSFALQVMRVRSGSNSGLASGIPRLSGGLAPSAQAPMRHSISGIASLSGKALLPSGANLPSPCISASGTQSYLPTAAPAAASASASAAVASDLADATGQRRPPVARASCSRLPDLLGLPEATTSAPADQARSLAARPGSRSMRAARTAFADGTSPSPSGTPPVAPPSAPSAVSAHNAAAAAPPTRLQHLGRSGLRSSPGFLRPGEGPGGNSSRGGGAEPSCPGPDPPLQDYGGPASHSHTGGQAAGPAGFGFTGQVVGTALPVPPQEPPPRRPTLARTRSSNGAAGMGPSAPSSPLQSTSGAANPVAATGPSPSPSPSVGPGLAPGPAHPSAPGSPALQPHPPAAPHSPVFRRTPGSGPSSPAPPLRGPSALRSRLCAVSDGHLLAQARRSANADRIRALEAELEAEEAEAEAEAAQVFGQVQGGAEEGPEEEEGPFGRATAPFPASEGGPLVPSGRCVSSSAGGAGGLASPLLSSRLAASLSGLPLASSAAAAARTSRSGTAQRFVSFSPGLGLGLAGDGNDGEERGKAGSAPASGAASSAGTPRVQSAASARPRSAFGRPGASVWAWPSGGPGPEDEEDDGADVNEGRGVPVPVSVTASGATGGEQGAGAAAEDEDDDTAEQEGDEEGVSGLISSREEGRLSAGSAGAPAVPTRGMLDWLLESDPEPGPVPAHLVPVIVPTPPLPLPLPSAAGAPLRALPPHRRSAAAVICGGGGGDGEFRSLDRTPSARRRRHIVSAAGANFDDGEEEGAAAVAGPAVGSCDEGGGDGGLLALDPLLDEVDPGRVEARMQLQRLRRSINGGARPAGSSYREAAGGAGGAAGQRAERQGGEQAWRGRGIGVSHWAEHSSSGGAAAGTAFPPQRTSINGMGRASGSGTPSDGNSASGAVAGGAALAKMVDQALKLPCVGLEKLEDPEKRLKVIQRLETAAAEGPASFARLISSLRPSGGKWR</sequence>
<evidence type="ECO:0000313" key="4">
    <source>
        <dbReference type="Proteomes" id="UP000612055"/>
    </source>
</evidence>
<protein>
    <submittedName>
        <fullName evidence="3">Uncharacterized protein</fullName>
    </submittedName>
</protein>
<dbReference type="AlphaFoldDB" id="A0A835YQI1"/>
<keyword evidence="4" id="KW-1185">Reference proteome</keyword>
<reference evidence="3" key="1">
    <citation type="journal article" date="2020" name="bioRxiv">
        <title>Comparative genomics of Chlamydomonas.</title>
        <authorList>
            <person name="Craig R.J."/>
            <person name="Hasan A.R."/>
            <person name="Ness R.W."/>
            <person name="Keightley P.D."/>
        </authorList>
    </citation>
    <scope>NUCLEOTIDE SEQUENCE</scope>
    <source>
        <strain evidence="3">CCAP 11/70</strain>
    </source>
</reference>
<feature type="compositionally biased region" description="Gly residues" evidence="2">
    <location>
        <begin position="225"/>
        <end position="237"/>
    </location>
</feature>
<dbReference type="EMBL" id="JAEHOE010000001">
    <property type="protein sequence ID" value="KAG2502009.1"/>
    <property type="molecule type" value="Genomic_DNA"/>
</dbReference>
<dbReference type="Proteomes" id="UP000612055">
    <property type="component" value="Unassembled WGS sequence"/>
</dbReference>
<accession>A0A835YQI1</accession>
<dbReference type="OrthoDB" id="553205at2759"/>
<feature type="compositionally biased region" description="Low complexity" evidence="2">
    <location>
        <begin position="550"/>
        <end position="563"/>
    </location>
</feature>
<feature type="compositionally biased region" description="Polar residues" evidence="2">
    <location>
        <begin position="311"/>
        <end position="322"/>
    </location>
</feature>
<organism evidence="3 4">
    <name type="scientific">Edaphochlamys debaryana</name>
    <dbReference type="NCBI Taxonomy" id="47281"/>
    <lineage>
        <taxon>Eukaryota</taxon>
        <taxon>Viridiplantae</taxon>
        <taxon>Chlorophyta</taxon>
        <taxon>core chlorophytes</taxon>
        <taxon>Chlorophyceae</taxon>
        <taxon>CS clade</taxon>
        <taxon>Chlamydomonadales</taxon>
        <taxon>Chlamydomonadales incertae sedis</taxon>
        <taxon>Edaphochlamys</taxon>
    </lineage>
</organism>
<feature type="compositionally biased region" description="Acidic residues" evidence="2">
    <location>
        <begin position="634"/>
        <end position="650"/>
    </location>
</feature>
<feature type="compositionally biased region" description="Low complexity" evidence="2">
    <location>
        <begin position="339"/>
        <end position="358"/>
    </location>
</feature>
<comment type="caution">
    <text evidence="3">The sequence shown here is derived from an EMBL/GenBank/DDBJ whole genome shotgun (WGS) entry which is preliminary data.</text>
</comment>
<feature type="compositionally biased region" description="Pro residues" evidence="2">
    <location>
        <begin position="178"/>
        <end position="188"/>
    </location>
</feature>
<feature type="compositionally biased region" description="Low complexity" evidence="2">
    <location>
        <begin position="189"/>
        <end position="203"/>
    </location>
</feature>
<gene>
    <name evidence="3" type="ORF">HYH03_000505</name>
</gene>
<feature type="compositionally biased region" description="Pro residues" evidence="2">
    <location>
        <begin position="282"/>
        <end position="292"/>
    </location>
</feature>
<evidence type="ECO:0000256" key="2">
    <source>
        <dbReference type="SAM" id="MobiDB-lite"/>
    </source>
</evidence>